<evidence type="ECO:0000313" key="1">
    <source>
        <dbReference type="EMBL" id="WRY35340.1"/>
    </source>
</evidence>
<proteinExistence type="predicted"/>
<gene>
    <name evidence="1" type="ORF">RPE78_13870</name>
</gene>
<reference evidence="1 2" key="1">
    <citation type="submission" date="2023-09" db="EMBL/GenBank/DDBJ databases">
        <title>Thioclava shenzhenensis sp. nov., a multidrug resistant bacteria-antagonizing species isolated from coastal seawater.</title>
        <authorList>
            <person name="Long M."/>
        </authorList>
    </citation>
    <scope>NUCLEOTIDE SEQUENCE [LARGE SCALE GENOMIC DNA]</scope>
    <source>
        <strain evidence="1 2">FTW29</strain>
        <plasmid evidence="1 2">unnamed1</plasmid>
    </source>
</reference>
<dbReference type="RefSeq" id="WP_330647113.1">
    <property type="nucleotide sequence ID" value="NZ_CP135444.1"/>
</dbReference>
<dbReference type="EMBL" id="CP135444">
    <property type="protein sequence ID" value="WRY35340.1"/>
    <property type="molecule type" value="Genomic_DNA"/>
</dbReference>
<sequence>MNDVEFDALITELRNEAEEAAWYIGFMKVAIDQTELIADRLNGSYSGYAGLVVTCPPEVPSL</sequence>
<keyword evidence="1" id="KW-0614">Plasmid</keyword>
<dbReference type="Proteomes" id="UP001623290">
    <property type="component" value="Plasmid unnamed1"/>
</dbReference>
<evidence type="ECO:0000313" key="2">
    <source>
        <dbReference type="Proteomes" id="UP001623290"/>
    </source>
</evidence>
<name>A0ABZ1E5C4_9RHOB</name>
<keyword evidence="2" id="KW-1185">Reference proteome</keyword>
<accession>A0ABZ1E5C4</accession>
<organism evidence="1 2">
    <name type="scientific">Thioclava litoralis</name>
    <dbReference type="NCBI Taxonomy" id="3076557"/>
    <lineage>
        <taxon>Bacteria</taxon>
        <taxon>Pseudomonadati</taxon>
        <taxon>Pseudomonadota</taxon>
        <taxon>Alphaproteobacteria</taxon>
        <taxon>Rhodobacterales</taxon>
        <taxon>Paracoccaceae</taxon>
        <taxon>Thioclava</taxon>
    </lineage>
</organism>
<geneLocation type="plasmid" evidence="1 2">
    <name>unnamed1</name>
</geneLocation>
<protein>
    <submittedName>
        <fullName evidence="1">Uncharacterized protein</fullName>
    </submittedName>
</protein>